<organism evidence="1 2">
    <name type="scientific">Temperatibacter marinus</name>
    <dbReference type="NCBI Taxonomy" id="1456591"/>
    <lineage>
        <taxon>Bacteria</taxon>
        <taxon>Pseudomonadati</taxon>
        <taxon>Pseudomonadota</taxon>
        <taxon>Alphaproteobacteria</taxon>
        <taxon>Kordiimonadales</taxon>
        <taxon>Temperatibacteraceae</taxon>
        <taxon>Temperatibacter</taxon>
    </lineage>
</organism>
<dbReference type="KEGG" id="tmk:QGN29_05285"/>
<dbReference type="EMBL" id="CP123872">
    <property type="protein sequence ID" value="WND03787.1"/>
    <property type="molecule type" value="Genomic_DNA"/>
</dbReference>
<protein>
    <submittedName>
        <fullName evidence="1">Uncharacterized protein</fullName>
    </submittedName>
</protein>
<name>A0AA52HAN5_9PROT</name>
<evidence type="ECO:0000313" key="1">
    <source>
        <dbReference type="EMBL" id="WND03787.1"/>
    </source>
</evidence>
<accession>A0AA52HAN5</accession>
<evidence type="ECO:0000313" key="2">
    <source>
        <dbReference type="Proteomes" id="UP001268683"/>
    </source>
</evidence>
<keyword evidence="2" id="KW-1185">Reference proteome</keyword>
<proteinExistence type="predicted"/>
<reference evidence="1" key="1">
    <citation type="submission" date="2023-04" db="EMBL/GenBank/DDBJ databases">
        <title>Complete genome sequence of Temperatibacter marinus.</title>
        <authorList>
            <person name="Rong J.-C."/>
            <person name="Yi M.-L."/>
            <person name="Zhao Q."/>
        </authorList>
    </citation>
    <scope>NUCLEOTIDE SEQUENCE</scope>
    <source>
        <strain evidence="1">NBRC 110045</strain>
    </source>
</reference>
<gene>
    <name evidence="1" type="ORF">QGN29_05285</name>
</gene>
<dbReference type="RefSeq" id="WP_310799643.1">
    <property type="nucleotide sequence ID" value="NZ_CP123872.1"/>
</dbReference>
<dbReference type="AlphaFoldDB" id="A0AA52HAN5"/>
<dbReference type="Proteomes" id="UP001268683">
    <property type="component" value="Chromosome"/>
</dbReference>
<sequence>MTEEMINDEIRYLEDYLLLCNQVLRQNGDRFPYKEIWRACACEMQDQELVLGLREGARNRVMSVCFHLDQFHWTPLHLKLTTKTPFYLSKKDIELLLESPEKFCKKPFLMNWEWLQVKSNTLKA</sequence>